<gene>
    <name evidence="2" type="ORF">M3202_17405</name>
</gene>
<dbReference type="EMBL" id="JAMBOL010000022">
    <property type="protein sequence ID" value="MCM3715836.1"/>
    <property type="molecule type" value="Genomic_DNA"/>
</dbReference>
<name>A0A9X2IQG3_9BACI</name>
<evidence type="ECO:0000313" key="3">
    <source>
        <dbReference type="Proteomes" id="UP001139179"/>
    </source>
</evidence>
<feature type="transmembrane region" description="Helical" evidence="1">
    <location>
        <begin position="33"/>
        <end position="54"/>
    </location>
</feature>
<protein>
    <submittedName>
        <fullName evidence="2">YdiK family protein</fullName>
    </submittedName>
</protein>
<keyword evidence="1" id="KW-1133">Transmembrane helix</keyword>
<dbReference type="InterPro" id="IPR025426">
    <property type="entry name" value="DUF4305"/>
</dbReference>
<accession>A0A9X2IQG3</accession>
<comment type="caution">
    <text evidence="2">The sequence shown here is derived from an EMBL/GenBank/DDBJ whole genome shotgun (WGS) entry which is preliminary data.</text>
</comment>
<dbReference type="RefSeq" id="WP_251224535.1">
    <property type="nucleotide sequence ID" value="NZ_JAMBOL010000022.1"/>
</dbReference>
<keyword evidence="1" id="KW-0812">Transmembrane</keyword>
<reference evidence="2" key="1">
    <citation type="submission" date="2022-05" db="EMBL/GenBank/DDBJ databases">
        <title>Comparative Genomics of Spacecraft Associated Microbes.</title>
        <authorList>
            <person name="Tran M.T."/>
            <person name="Wright A."/>
            <person name="Seuylemezian A."/>
            <person name="Eisen J."/>
            <person name="Coil D."/>
        </authorList>
    </citation>
    <scope>NUCLEOTIDE SEQUENCE</scope>
    <source>
        <strain evidence="2">214.1.1</strain>
    </source>
</reference>
<proteinExistence type="predicted"/>
<dbReference type="Proteomes" id="UP001139179">
    <property type="component" value="Unassembled WGS sequence"/>
</dbReference>
<organism evidence="2 3">
    <name type="scientific">Halalkalibacter oceani</name>
    <dbReference type="NCBI Taxonomy" id="1653776"/>
    <lineage>
        <taxon>Bacteria</taxon>
        <taxon>Bacillati</taxon>
        <taxon>Bacillota</taxon>
        <taxon>Bacilli</taxon>
        <taxon>Bacillales</taxon>
        <taxon>Bacillaceae</taxon>
        <taxon>Halalkalibacter</taxon>
    </lineage>
</organism>
<evidence type="ECO:0000256" key="1">
    <source>
        <dbReference type="SAM" id="Phobius"/>
    </source>
</evidence>
<evidence type="ECO:0000313" key="2">
    <source>
        <dbReference type="EMBL" id="MCM3715836.1"/>
    </source>
</evidence>
<keyword evidence="3" id="KW-1185">Reference proteome</keyword>
<dbReference type="AlphaFoldDB" id="A0A9X2IQG3"/>
<dbReference type="Pfam" id="PF14146">
    <property type="entry name" value="DUF4305"/>
    <property type="match status" value="1"/>
</dbReference>
<keyword evidence="1" id="KW-0472">Membrane</keyword>
<dbReference type="PROSITE" id="PS51257">
    <property type="entry name" value="PROKAR_LIPOPROTEIN"/>
    <property type="match status" value="1"/>
</dbReference>
<sequence length="71" mass="8279">MRASPLMMALLYFFVGCLLVFFAIQSVSSTGWTVWSLLIISFAAIDFMISLRFFRLRRGIKQVQKQNKKKK</sequence>